<reference evidence="2 3" key="1">
    <citation type="submission" date="2017-08" db="EMBL/GenBank/DDBJ databases">
        <title>Infants hospitalized years apart are colonized by the same room-sourced microbial strains.</title>
        <authorList>
            <person name="Brooks B."/>
            <person name="Olm M.R."/>
            <person name="Firek B.A."/>
            <person name="Baker R."/>
            <person name="Thomas B.C."/>
            <person name="Morowitz M.J."/>
            <person name="Banfield J.F."/>
        </authorList>
    </citation>
    <scope>NUCLEOTIDE SEQUENCE [LARGE SCALE GENOMIC DNA]</scope>
    <source>
        <strain evidence="2">S2_003_000_R2_4</strain>
    </source>
</reference>
<feature type="compositionally biased region" description="Low complexity" evidence="1">
    <location>
        <begin position="269"/>
        <end position="279"/>
    </location>
</feature>
<evidence type="ECO:0000313" key="2">
    <source>
        <dbReference type="EMBL" id="PZR34229.1"/>
    </source>
</evidence>
<proteinExistence type="predicted"/>
<dbReference type="AlphaFoldDB" id="A0A2W5V2K1"/>
<sequence>MKLEHHSAEAQAEAYRSAVKIPTRLKNSLAVVLPFLGGAVAVASATHDESDFPLIGAAVGATTLGISGLLTSPARSAIYLQAQTATLCAMSAYDVYFISEADYTTYLSDSTPFSRDIVAVNGARSALKAALDRYTEGTPAAVAEADLAATKAKKNPATTSAEKKTPGQQVEEAANSVTVAAKSLLKQAETDLAAAEATQKSLMGVRGRVDEAGRSLGARRMAIKAEVDQSLQTTELTIDQIKAAVSAAALASNQPTASPPAASDAKTGAPAAQAAENPSALREFAPKGRANDLWQKMQALEQALEQLQFHKIAPDNWLARALQKEREATQVATCSASARAVLTATPPNPAQVAKGKPLNIPIHAPSIGGAPSASKLADGLTAVMTATGPYDYTLVISEGDTASPAKAQTVVITSGAQSVTVPFTVTDGSDSGGGAGTSGGGGATGGDTPPPPPPTQKTAP</sequence>
<accession>A0A2W5V2K1</accession>
<feature type="compositionally biased region" description="Gly residues" evidence="1">
    <location>
        <begin position="430"/>
        <end position="445"/>
    </location>
</feature>
<evidence type="ECO:0000313" key="3">
    <source>
        <dbReference type="Proteomes" id="UP000249393"/>
    </source>
</evidence>
<feature type="region of interest" description="Disordered" evidence="1">
    <location>
        <begin position="152"/>
        <end position="171"/>
    </location>
</feature>
<feature type="region of interest" description="Disordered" evidence="1">
    <location>
        <begin position="423"/>
        <end position="460"/>
    </location>
</feature>
<dbReference type="Proteomes" id="UP000249393">
    <property type="component" value="Unassembled WGS sequence"/>
</dbReference>
<gene>
    <name evidence="2" type="ORF">DI526_11010</name>
</gene>
<dbReference type="EMBL" id="QFQZ01000030">
    <property type="protein sequence ID" value="PZR34229.1"/>
    <property type="molecule type" value="Genomic_DNA"/>
</dbReference>
<protein>
    <submittedName>
        <fullName evidence="2">Uncharacterized protein</fullName>
    </submittedName>
</protein>
<feature type="region of interest" description="Disordered" evidence="1">
    <location>
        <begin position="254"/>
        <end position="279"/>
    </location>
</feature>
<organism evidence="2 3">
    <name type="scientific">Caulobacter segnis</name>
    <dbReference type="NCBI Taxonomy" id="88688"/>
    <lineage>
        <taxon>Bacteria</taxon>
        <taxon>Pseudomonadati</taxon>
        <taxon>Pseudomonadota</taxon>
        <taxon>Alphaproteobacteria</taxon>
        <taxon>Caulobacterales</taxon>
        <taxon>Caulobacteraceae</taxon>
        <taxon>Caulobacter</taxon>
    </lineage>
</organism>
<name>A0A2W5V2K1_9CAUL</name>
<comment type="caution">
    <text evidence="2">The sequence shown here is derived from an EMBL/GenBank/DDBJ whole genome shotgun (WGS) entry which is preliminary data.</text>
</comment>
<evidence type="ECO:0000256" key="1">
    <source>
        <dbReference type="SAM" id="MobiDB-lite"/>
    </source>
</evidence>
<feature type="compositionally biased region" description="Pro residues" evidence="1">
    <location>
        <begin position="448"/>
        <end position="460"/>
    </location>
</feature>